<keyword evidence="1" id="KW-0812">Transmembrane</keyword>
<keyword evidence="1" id="KW-1133">Transmembrane helix</keyword>
<accession>A0AAW6EHB9</accession>
<comment type="caution">
    <text evidence="2">The sequence shown here is derived from an EMBL/GenBank/DDBJ whole genome shotgun (WGS) entry which is preliminary data.</text>
</comment>
<proteinExistence type="predicted"/>
<dbReference type="Proteomes" id="UP001213042">
    <property type="component" value="Unassembled WGS sequence"/>
</dbReference>
<dbReference type="EMBL" id="JAQMLU010000025">
    <property type="protein sequence ID" value="MDB8751204.1"/>
    <property type="molecule type" value="Genomic_DNA"/>
</dbReference>
<name>A0AAW6EHB9_9FIRM</name>
<evidence type="ECO:0000313" key="3">
    <source>
        <dbReference type="Proteomes" id="UP001213042"/>
    </source>
</evidence>
<organism evidence="2 3">
    <name type="scientific">Ruminococcus bicirculans</name>
    <name type="common">ex Wegman et al. 2014</name>
    <dbReference type="NCBI Taxonomy" id="1160721"/>
    <lineage>
        <taxon>Bacteria</taxon>
        <taxon>Bacillati</taxon>
        <taxon>Bacillota</taxon>
        <taxon>Clostridia</taxon>
        <taxon>Eubacteriales</taxon>
        <taxon>Oscillospiraceae</taxon>
        <taxon>Ruminococcus</taxon>
    </lineage>
</organism>
<gene>
    <name evidence="2" type="ORF">PNW00_12205</name>
</gene>
<feature type="transmembrane region" description="Helical" evidence="1">
    <location>
        <begin position="95"/>
        <end position="117"/>
    </location>
</feature>
<evidence type="ECO:0000313" key="2">
    <source>
        <dbReference type="EMBL" id="MDB8751204.1"/>
    </source>
</evidence>
<dbReference type="Pfam" id="PF09858">
    <property type="entry name" value="DUF2085"/>
    <property type="match status" value="1"/>
</dbReference>
<protein>
    <submittedName>
        <fullName evidence="2">DUF2085 domain-containing protein</fullName>
    </submittedName>
</protein>
<evidence type="ECO:0000256" key="1">
    <source>
        <dbReference type="SAM" id="Phobius"/>
    </source>
</evidence>
<sequence length="134" mass="15024">MRMRKDPYALWLYLMKLGAAAGCHQRPDRSFFFHGWQFPVCARCTGVLAGQLIGFPLAVKKNISALTAVLCCETTMLDWLLQYTGVKKSTNKRRLVTGLLGGFGLAVIYVNIIRFVIKKIKRGENVRNGDKNGT</sequence>
<dbReference type="AlphaFoldDB" id="A0AAW6EHB9"/>
<reference evidence="2" key="1">
    <citation type="submission" date="2023-01" db="EMBL/GenBank/DDBJ databases">
        <title>Human gut microbiome strain richness.</title>
        <authorList>
            <person name="Chen-Liaw A."/>
        </authorList>
    </citation>
    <scope>NUCLEOTIDE SEQUENCE</scope>
    <source>
        <strain evidence="2">D43st1_D9_D43t1_170807</strain>
    </source>
</reference>
<dbReference type="RefSeq" id="WP_243271274.1">
    <property type="nucleotide sequence ID" value="NZ_JADMWL010000025.1"/>
</dbReference>
<keyword evidence="1" id="KW-0472">Membrane</keyword>
<dbReference type="InterPro" id="IPR019206">
    <property type="entry name" value="DUF2085_TM"/>
</dbReference>